<evidence type="ECO:0000313" key="2">
    <source>
        <dbReference type="Proteomes" id="UP000175971"/>
    </source>
</evidence>
<dbReference type="AlphaFoldDB" id="A0A1E7LT14"/>
<dbReference type="EMBL" id="LJGZ01000086">
    <property type="protein sequence ID" value="OEV19347.1"/>
    <property type="molecule type" value="Genomic_DNA"/>
</dbReference>
<dbReference type="RefSeq" id="WP_070201827.1">
    <property type="nucleotide sequence ID" value="NZ_LJGZ01000086.1"/>
</dbReference>
<name>A0A1E7LT14_9ACTN</name>
<dbReference type="Proteomes" id="UP000175971">
    <property type="component" value="Unassembled WGS sequence"/>
</dbReference>
<protein>
    <submittedName>
        <fullName evidence="1">Uncharacterized protein</fullName>
    </submittedName>
</protein>
<reference evidence="1 2" key="1">
    <citation type="journal article" date="2016" name="Front. Microbiol.">
        <title>Comparative Genomics Analysis of Streptomyces Species Reveals Their Adaptation to the Marine Environment and Their Diversity at the Genomic Level.</title>
        <authorList>
            <person name="Tian X."/>
            <person name="Zhang Z."/>
            <person name="Yang T."/>
            <person name="Chen M."/>
            <person name="Li J."/>
            <person name="Chen F."/>
            <person name="Yang J."/>
            <person name="Li W."/>
            <person name="Zhang B."/>
            <person name="Zhang Z."/>
            <person name="Wu J."/>
            <person name="Zhang C."/>
            <person name="Long L."/>
            <person name="Xiao J."/>
        </authorList>
    </citation>
    <scope>NUCLEOTIDE SEQUENCE [LARGE SCALE GENOMIC DNA]</scope>
    <source>
        <strain evidence="1 2">SCSIO M10372</strain>
    </source>
</reference>
<sequence>MDLQVRYRDDMGHERLSAPRALCGLPVEEWPVLHEQRAYRGRKSKVRQWWSSTTKKEVSCRSREHAYAAMFLDRDPRIGYLAAPSLRVEWREGEHAGVVNPAFLARTVEGQQILYLHSPAGREPDDQEWSVARAAAAQAGWQVDVARAPGGQLRRNVYIVSQFRHDEFADESVRAVLLEAFARPLPLSRGADAVDLPPGQGRASSWNLLWAQDLMTDWDEPLTPDSTVWAAGAAV</sequence>
<organism evidence="1 2">
    <name type="scientific">Streptomyces nanshensis</name>
    <dbReference type="NCBI Taxonomy" id="518642"/>
    <lineage>
        <taxon>Bacteria</taxon>
        <taxon>Bacillati</taxon>
        <taxon>Actinomycetota</taxon>
        <taxon>Actinomycetes</taxon>
        <taxon>Kitasatosporales</taxon>
        <taxon>Streptomycetaceae</taxon>
        <taxon>Streptomyces</taxon>
    </lineage>
</organism>
<proteinExistence type="predicted"/>
<gene>
    <name evidence="1" type="ORF">AN221_17565</name>
</gene>
<accession>A0A1E7LT14</accession>
<dbReference type="OrthoDB" id="3403133at2"/>
<keyword evidence="2" id="KW-1185">Reference proteome</keyword>
<evidence type="ECO:0000313" key="1">
    <source>
        <dbReference type="EMBL" id="OEV19347.1"/>
    </source>
</evidence>
<comment type="caution">
    <text evidence="1">The sequence shown here is derived from an EMBL/GenBank/DDBJ whole genome shotgun (WGS) entry which is preliminary data.</text>
</comment>